<dbReference type="Gene3D" id="3.40.50.1000">
    <property type="entry name" value="HAD superfamily/HAD-like"/>
    <property type="match status" value="1"/>
</dbReference>
<organism evidence="1 2">
    <name type="scientific">Ophiocordyceps sinensis</name>
    <dbReference type="NCBI Taxonomy" id="72228"/>
    <lineage>
        <taxon>Eukaryota</taxon>
        <taxon>Fungi</taxon>
        <taxon>Dikarya</taxon>
        <taxon>Ascomycota</taxon>
        <taxon>Pezizomycotina</taxon>
        <taxon>Sordariomycetes</taxon>
        <taxon>Hypocreomycetidae</taxon>
        <taxon>Hypocreales</taxon>
        <taxon>Ophiocordycipitaceae</taxon>
        <taxon>Ophiocordyceps</taxon>
    </lineage>
</organism>
<dbReference type="Gene3D" id="1.10.150.240">
    <property type="entry name" value="Putative phosphatase, domain 2"/>
    <property type="match status" value="1"/>
</dbReference>
<dbReference type="EMBL" id="JAAVMX010000001">
    <property type="protein sequence ID" value="KAF4512840.1"/>
    <property type="molecule type" value="Genomic_DNA"/>
</dbReference>
<sequence>MKTLVLDLGLLMTPAQPDSSPRRLIPRLLASHPWLEYEKGKMSQSDCHDSISQQLALGPGELAELLQHHEPRFDARLYSALRELRRGPDAIRLVATANMPAPEYQRVRERWPRGFWGVWDAVFASSLVGMRKPSLCYYRHVLARTRAAPGDTLFVEASREAAIAARSLGFRAALAKDGGDAARIVKNAMGDPVARGRGFLLENAQRLYSMAENGVQVVDCYSSLLILEATRDRSLVALRHQDTKRRWNFYSGAPVLTTESFPDDLDTTSLAFLNLEHDEATVRATMDDMLACCDQDGIVMTYFDKSRPRVDPVVAACVLTLFHSRNRGHELVRTYTWLRDILRHRAYVDGTLYYDSAEWFLYHINRLISRSADADAKRELGDMLKERVEERIGAPGDALSLSMRLVVCASMGVPDRRDLQTLLSVQEEDGGWEPSRLCGFPRLNLWLGNRGVTTAIAVNAIEAMRGLLAAAS</sequence>
<dbReference type="OrthoDB" id="2012566at2759"/>
<keyword evidence="2" id="KW-1185">Reference proteome</keyword>
<protein>
    <recommendedName>
        <fullName evidence="3">HAD-like domain protein</fullName>
    </recommendedName>
</protein>
<dbReference type="InterPro" id="IPR023214">
    <property type="entry name" value="HAD_sf"/>
</dbReference>
<dbReference type="SUPFAM" id="SSF48239">
    <property type="entry name" value="Terpenoid cyclases/Protein prenyltransferases"/>
    <property type="match status" value="1"/>
</dbReference>
<reference evidence="1 2" key="1">
    <citation type="journal article" date="2020" name="Genome Biol. Evol.">
        <title>A new high-quality draft genome assembly of the Chinese cordyceps Ophiocordyceps sinensis.</title>
        <authorList>
            <person name="Shu R."/>
            <person name="Zhang J."/>
            <person name="Meng Q."/>
            <person name="Zhang H."/>
            <person name="Zhou G."/>
            <person name="Li M."/>
            <person name="Wu P."/>
            <person name="Zhao Y."/>
            <person name="Chen C."/>
            <person name="Qin Q."/>
        </authorList>
    </citation>
    <scope>NUCLEOTIDE SEQUENCE [LARGE SCALE GENOMIC DNA]</scope>
    <source>
        <strain evidence="1 2">IOZ07</strain>
    </source>
</reference>
<comment type="caution">
    <text evidence="1">The sequence shown here is derived from an EMBL/GenBank/DDBJ whole genome shotgun (WGS) entry which is preliminary data.</text>
</comment>
<dbReference type="SUPFAM" id="SSF56784">
    <property type="entry name" value="HAD-like"/>
    <property type="match status" value="1"/>
</dbReference>
<accession>A0A8H4V9P8</accession>
<evidence type="ECO:0008006" key="3">
    <source>
        <dbReference type="Google" id="ProtNLM"/>
    </source>
</evidence>
<dbReference type="AlphaFoldDB" id="A0A8H4V9P8"/>
<dbReference type="PANTHER" id="PTHR43611:SF3">
    <property type="entry name" value="FLAVIN MONONUCLEOTIDE HYDROLASE 1, CHLOROPLATIC"/>
    <property type="match status" value="1"/>
</dbReference>
<dbReference type="InterPro" id="IPR008930">
    <property type="entry name" value="Terpenoid_cyclase/PrenylTrfase"/>
</dbReference>
<gene>
    <name evidence="1" type="ORF">G6O67_000177</name>
</gene>
<proteinExistence type="predicted"/>
<dbReference type="Proteomes" id="UP000557566">
    <property type="component" value="Unassembled WGS sequence"/>
</dbReference>
<evidence type="ECO:0000313" key="1">
    <source>
        <dbReference type="EMBL" id="KAF4512840.1"/>
    </source>
</evidence>
<dbReference type="InterPro" id="IPR023198">
    <property type="entry name" value="PGP-like_dom2"/>
</dbReference>
<name>A0A8H4V9P8_9HYPO</name>
<dbReference type="InterPro" id="IPR036412">
    <property type="entry name" value="HAD-like_sf"/>
</dbReference>
<evidence type="ECO:0000313" key="2">
    <source>
        <dbReference type="Proteomes" id="UP000557566"/>
    </source>
</evidence>
<dbReference type="PANTHER" id="PTHR43611">
    <property type="entry name" value="ALPHA-D-GLUCOSE 1-PHOSPHATE PHOSPHATASE"/>
    <property type="match status" value="1"/>
</dbReference>